<gene>
    <name evidence="6" type="ORF">POL58_08885</name>
</gene>
<dbReference type="PANTHER" id="PTHR30537">
    <property type="entry name" value="HTH-TYPE TRANSCRIPTIONAL REGULATOR"/>
    <property type="match status" value="1"/>
</dbReference>
<accession>A0ABT5B457</accession>
<dbReference type="CDD" id="cd08422">
    <property type="entry name" value="PBP2_CrgA_like"/>
    <property type="match status" value="1"/>
</dbReference>
<organism evidence="6 7">
    <name type="scientific">Nannocystis radixulma</name>
    <dbReference type="NCBI Taxonomy" id="2995305"/>
    <lineage>
        <taxon>Bacteria</taxon>
        <taxon>Pseudomonadati</taxon>
        <taxon>Myxococcota</taxon>
        <taxon>Polyangia</taxon>
        <taxon>Nannocystales</taxon>
        <taxon>Nannocystaceae</taxon>
        <taxon>Nannocystis</taxon>
    </lineage>
</organism>
<evidence type="ECO:0000313" key="7">
    <source>
        <dbReference type="Proteomes" id="UP001217838"/>
    </source>
</evidence>
<dbReference type="InterPro" id="IPR036390">
    <property type="entry name" value="WH_DNA-bd_sf"/>
</dbReference>
<dbReference type="PANTHER" id="PTHR30537:SF68">
    <property type="entry name" value="TRANSCRIPTIONAL REGULATOR-RELATED"/>
    <property type="match status" value="1"/>
</dbReference>
<sequence>MTTVDLDRLARFVAVVETASFSAAARRLGLPKSSVSRGVVGLEQAMGVRLLHRTTRRVAATTAGAALYERTAPLVAALQRSLAELPELEEQPSGRLRVTTTVDLGAAVFADIVARFVARYPHVEVDMRLANNVVDLVADGIDVAIRVARRPLGDASFTARKLGTVDVQLYAAPTYLARRGTPRTPRELAGHAWVVYRGGPTLRLEGPGDPHVLRPAGAIVCDDMTFARQALRAGAGIGILPNFFADADVAAGLLVRVLPRWSIRSGALWLLCAGSRHLPRKVTAFREFVVEALRTSPFVAGA</sequence>
<dbReference type="SUPFAM" id="SSF46785">
    <property type="entry name" value="Winged helix' DNA-binding domain"/>
    <property type="match status" value="1"/>
</dbReference>
<dbReference type="Pfam" id="PF03466">
    <property type="entry name" value="LysR_substrate"/>
    <property type="match status" value="1"/>
</dbReference>
<reference evidence="6 7" key="1">
    <citation type="submission" date="2022-11" db="EMBL/GenBank/DDBJ databases">
        <title>Minimal conservation of predation-associated metabolite biosynthetic gene clusters underscores biosynthetic potential of Myxococcota including descriptions for ten novel species: Archangium lansinium sp. nov., Myxococcus landrumus sp. nov., Nannocystis bai.</title>
        <authorList>
            <person name="Ahearne A."/>
            <person name="Stevens C."/>
            <person name="Dowd S."/>
        </authorList>
    </citation>
    <scope>NUCLEOTIDE SEQUENCE [LARGE SCALE GENOMIC DNA]</scope>
    <source>
        <strain evidence="6 7">NCELM</strain>
    </source>
</reference>
<dbReference type="PROSITE" id="PS50931">
    <property type="entry name" value="HTH_LYSR"/>
    <property type="match status" value="1"/>
</dbReference>
<dbReference type="Gene3D" id="1.10.10.10">
    <property type="entry name" value="Winged helix-like DNA-binding domain superfamily/Winged helix DNA-binding domain"/>
    <property type="match status" value="1"/>
</dbReference>
<protein>
    <submittedName>
        <fullName evidence="6">LysR substrate-binding domain-containing protein</fullName>
    </submittedName>
</protein>
<dbReference type="InterPro" id="IPR000847">
    <property type="entry name" value="LysR_HTH_N"/>
</dbReference>
<dbReference type="RefSeq" id="WP_271996324.1">
    <property type="nucleotide sequence ID" value="NZ_JAQNDN010000002.1"/>
</dbReference>
<evidence type="ECO:0000256" key="1">
    <source>
        <dbReference type="ARBA" id="ARBA00009437"/>
    </source>
</evidence>
<dbReference type="InterPro" id="IPR058163">
    <property type="entry name" value="LysR-type_TF_proteobact-type"/>
</dbReference>
<dbReference type="InterPro" id="IPR005119">
    <property type="entry name" value="LysR_subst-bd"/>
</dbReference>
<keyword evidence="7" id="KW-1185">Reference proteome</keyword>
<evidence type="ECO:0000256" key="3">
    <source>
        <dbReference type="ARBA" id="ARBA00023125"/>
    </source>
</evidence>
<evidence type="ECO:0000313" key="6">
    <source>
        <dbReference type="EMBL" id="MDC0667851.1"/>
    </source>
</evidence>
<name>A0ABT5B457_9BACT</name>
<dbReference type="Pfam" id="PF00126">
    <property type="entry name" value="HTH_1"/>
    <property type="match status" value="1"/>
</dbReference>
<feature type="domain" description="HTH lysR-type" evidence="5">
    <location>
        <begin position="4"/>
        <end position="61"/>
    </location>
</feature>
<keyword evidence="4" id="KW-0804">Transcription</keyword>
<dbReference type="Proteomes" id="UP001217838">
    <property type="component" value="Unassembled WGS sequence"/>
</dbReference>
<dbReference type="InterPro" id="IPR036388">
    <property type="entry name" value="WH-like_DNA-bd_sf"/>
</dbReference>
<evidence type="ECO:0000256" key="4">
    <source>
        <dbReference type="ARBA" id="ARBA00023163"/>
    </source>
</evidence>
<evidence type="ECO:0000256" key="2">
    <source>
        <dbReference type="ARBA" id="ARBA00023015"/>
    </source>
</evidence>
<dbReference type="SUPFAM" id="SSF53850">
    <property type="entry name" value="Periplasmic binding protein-like II"/>
    <property type="match status" value="1"/>
</dbReference>
<comment type="caution">
    <text evidence="6">The sequence shown here is derived from an EMBL/GenBank/DDBJ whole genome shotgun (WGS) entry which is preliminary data.</text>
</comment>
<comment type="similarity">
    <text evidence="1">Belongs to the LysR transcriptional regulatory family.</text>
</comment>
<evidence type="ECO:0000259" key="5">
    <source>
        <dbReference type="PROSITE" id="PS50931"/>
    </source>
</evidence>
<proteinExistence type="inferred from homology"/>
<dbReference type="EMBL" id="JAQNDN010000002">
    <property type="protein sequence ID" value="MDC0667851.1"/>
    <property type="molecule type" value="Genomic_DNA"/>
</dbReference>
<keyword evidence="3" id="KW-0238">DNA-binding</keyword>
<dbReference type="Gene3D" id="3.40.190.290">
    <property type="match status" value="1"/>
</dbReference>
<keyword evidence="2" id="KW-0805">Transcription regulation</keyword>